<evidence type="ECO:0000256" key="2">
    <source>
        <dbReference type="ARBA" id="ARBA00023015"/>
    </source>
</evidence>
<keyword evidence="1" id="KW-0862">Zinc</keyword>
<accession>A0A6A6IFT3</accession>
<dbReference type="EMBL" id="ML987195">
    <property type="protein sequence ID" value="KAF2249047.1"/>
    <property type="molecule type" value="Genomic_DNA"/>
</dbReference>
<protein>
    <recommendedName>
        <fullName evidence="7">Xylanolytic transcriptional activator regulatory domain-containing protein</fullName>
    </recommendedName>
</protein>
<proteinExistence type="predicted"/>
<keyword evidence="9" id="KW-1185">Reference proteome</keyword>
<evidence type="ECO:0000256" key="4">
    <source>
        <dbReference type="ARBA" id="ARBA00023163"/>
    </source>
</evidence>
<evidence type="ECO:0000313" key="8">
    <source>
        <dbReference type="EMBL" id="KAF2249047.1"/>
    </source>
</evidence>
<dbReference type="GO" id="GO:0006351">
    <property type="term" value="P:DNA-templated transcription"/>
    <property type="evidence" value="ECO:0007669"/>
    <property type="project" value="InterPro"/>
</dbReference>
<feature type="region of interest" description="Disordered" evidence="6">
    <location>
        <begin position="114"/>
        <end position="135"/>
    </location>
</feature>
<dbReference type="SMART" id="SM00906">
    <property type="entry name" value="Fungal_trans"/>
    <property type="match status" value="1"/>
</dbReference>
<evidence type="ECO:0000256" key="5">
    <source>
        <dbReference type="ARBA" id="ARBA00023242"/>
    </source>
</evidence>
<dbReference type="PANTHER" id="PTHR47663:SF1">
    <property type="entry name" value="XYLANOLYTIC TRANSCRIPTIONAL ACTIVATOR XLNR-RELATED"/>
    <property type="match status" value="1"/>
</dbReference>
<evidence type="ECO:0000256" key="6">
    <source>
        <dbReference type="SAM" id="MobiDB-lite"/>
    </source>
</evidence>
<evidence type="ECO:0000256" key="1">
    <source>
        <dbReference type="ARBA" id="ARBA00022833"/>
    </source>
</evidence>
<dbReference type="OrthoDB" id="5365785at2759"/>
<name>A0A6A6IFT3_9PLEO</name>
<feature type="domain" description="Xylanolytic transcriptional activator regulatory" evidence="7">
    <location>
        <begin position="322"/>
        <end position="429"/>
    </location>
</feature>
<feature type="region of interest" description="Disordered" evidence="6">
    <location>
        <begin position="341"/>
        <end position="373"/>
    </location>
</feature>
<feature type="compositionally biased region" description="Basic and acidic residues" evidence="6">
    <location>
        <begin position="341"/>
        <end position="353"/>
    </location>
</feature>
<dbReference type="RefSeq" id="XP_033684051.1">
    <property type="nucleotide sequence ID" value="XM_033821917.1"/>
</dbReference>
<evidence type="ECO:0000256" key="3">
    <source>
        <dbReference type="ARBA" id="ARBA00023125"/>
    </source>
</evidence>
<sequence>MMPEMDDEIWSPAEPTPIAQHFPGSKGELHSVSSPGWQSLPSSAGFNPPVNHMMIDPLLLGAGEGYLPQQIRGQELMFAMNEMHLVQDSRTPVTVPPEFANMGYPMHFAPVRQSSPHSYGSGDTPSPQSGVSAASSHPGMAHCRYPVLKPLIPHLGSIMSVPMACDLLDYYFQSSSSVFIEPVSPYILGIVFRKRSFLRQHKPRKCSPALLSSMLWIAAQTSEASYLTSSPSARGVICQKLWKLTIDLLKPLVHSPSSHGFAQGSGGMVSPAAHDAFGVDRVMGQFDARMDAGMPPTSTLDDVATYLNLGVVTSASEYKAASLRWWNAAWSLARELKLGREIPQDPSKERDSSSADNEADMGMSDCSNSGAHIPAGTPTAALIEEMKEERRRLWWLLYMIDRHLGLCYNRPLAMLDNECEDLYQPVPDTLWQAGEFYTGNSGPKRKGLSFQCTSHDVFGFFLPLMTILGDIVDLNAQKNHPRFGQRTSWESYESEIVRQLERYAFSLQEFKAQHGCGPSNEEAAINANGTPDPVRGEWIHQTRKVVAYATHIMHVLHILLHGKWDPVALLEDDNMWICSQSFLAATSNAISAAHAVEEILELDPDLSYMPYFFGMYLLQGSLILLLLADKLSTETNDGVIRACETIVRAHEAAVVTLNTEYQRNFRKVMISTLAQIKGHGHAREMTPAKRREVLSLYRWTSLGNGLAI</sequence>
<keyword evidence="3" id="KW-0238">DNA-binding</keyword>
<keyword evidence="5" id="KW-0539">Nucleus</keyword>
<keyword evidence="2" id="KW-0805">Transcription regulation</keyword>
<dbReference type="GeneID" id="54575247"/>
<dbReference type="Proteomes" id="UP000800094">
    <property type="component" value="Unassembled WGS sequence"/>
</dbReference>
<feature type="region of interest" description="Disordered" evidence="6">
    <location>
        <begin position="1"/>
        <end position="37"/>
    </location>
</feature>
<dbReference type="InterPro" id="IPR007219">
    <property type="entry name" value="XnlR_reg_dom"/>
</dbReference>
<dbReference type="CDD" id="cd12148">
    <property type="entry name" value="fungal_TF_MHR"/>
    <property type="match status" value="1"/>
</dbReference>
<dbReference type="PANTHER" id="PTHR47663">
    <property type="entry name" value="XYLANOLYTIC TRANSCRIPTIONAL ACTIVATOR XLNR-RELATED"/>
    <property type="match status" value="1"/>
</dbReference>
<evidence type="ECO:0000313" key="9">
    <source>
        <dbReference type="Proteomes" id="UP000800094"/>
    </source>
</evidence>
<keyword evidence="4" id="KW-0804">Transcription</keyword>
<organism evidence="8 9">
    <name type="scientific">Trematosphaeria pertusa</name>
    <dbReference type="NCBI Taxonomy" id="390896"/>
    <lineage>
        <taxon>Eukaryota</taxon>
        <taxon>Fungi</taxon>
        <taxon>Dikarya</taxon>
        <taxon>Ascomycota</taxon>
        <taxon>Pezizomycotina</taxon>
        <taxon>Dothideomycetes</taxon>
        <taxon>Pleosporomycetidae</taxon>
        <taxon>Pleosporales</taxon>
        <taxon>Massarineae</taxon>
        <taxon>Trematosphaeriaceae</taxon>
        <taxon>Trematosphaeria</taxon>
    </lineage>
</organism>
<dbReference type="Pfam" id="PF04082">
    <property type="entry name" value="Fungal_trans"/>
    <property type="match status" value="1"/>
</dbReference>
<gene>
    <name evidence="8" type="ORF">BU26DRAFT_311084</name>
</gene>
<dbReference type="AlphaFoldDB" id="A0A6A6IFT3"/>
<evidence type="ECO:0000259" key="7">
    <source>
        <dbReference type="SMART" id="SM00906"/>
    </source>
</evidence>
<dbReference type="GO" id="GO:0008270">
    <property type="term" value="F:zinc ion binding"/>
    <property type="evidence" value="ECO:0007669"/>
    <property type="project" value="InterPro"/>
</dbReference>
<dbReference type="GO" id="GO:0003677">
    <property type="term" value="F:DNA binding"/>
    <property type="evidence" value="ECO:0007669"/>
    <property type="project" value="UniProtKB-KW"/>
</dbReference>
<reference evidence="8" key="1">
    <citation type="journal article" date="2020" name="Stud. Mycol.">
        <title>101 Dothideomycetes genomes: a test case for predicting lifestyles and emergence of pathogens.</title>
        <authorList>
            <person name="Haridas S."/>
            <person name="Albert R."/>
            <person name="Binder M."/>
            <person name="Bloem J."/>
            <person name="Labutti K."/>
            <person name="Salamov A."/>
            <person name="Andreopoulos B."/>
            <person name="Baker S."/>
            <person name="Barry K."/>
            <person name="Bills G."/>
            <person name="Bluhm B."/>
            <person name="Cannon C."/>
            <person name="Castanera R."/>
            <person name="Culley D."/>
            <person name="Daum C."/>
            <person name="Ezra D."/>
            <person name="Gonzalez J."/>
            <person name="Henrissat B."/>
            <person name="Kuo A."/>
            <person name="Liang C."/>
            <person name="Lipzen A."/>
            <person name="Lutzoni F."/>
            <person name="Magnuson J."/>
            <person name="Mondo S."/>
            <person name="Nolan M."/>
            <person name="Ohm R."/>
            <person name="Pangilinan J."/>
            <person name="Park H.-J."/>
            <person name="Ramirez L."/>
            <person name="Alfaro M."/>
            <person name="Sun H."/>
            <person name="Tritt A."/>
            <person name="Yoshinaga Y."/>
            <person name="Zwiers L.-H."/>
            <person name="Turgeon B."/>
            <person name="Goodwin S."/>
            <person name="Spatafora J."/>
            <person name="Crous P."/>
            <person name="Grigoriev I."/>
        </authorList>
    </citation>
    <scope>NUCLEOTIDE SEQUENCE</scope>
    <source>
        <strain evidence="8">CBS 122368</strain>
    </source>
</reference>
<dbReference type="InterPro" id="IPR051439">
    <property type="entry name" value="XlnR/Xlr1"/>
</dbReference>